<feature type="compositionally biased region" description="Low complexity" evidence="1">
    <location>
        <begin position="1"/>
        <end position="19"/>
    </location>
</feature>
<evidence type="ECO:0000313" key="2">
    <source>
        <dbReference type="EMBL" id="QPG75269.1"/>
    </source>
</evidence>
<accession>A0A875S6B1</accession>
<feature type="region of interest" description="Disordered" evidence="1">
    <location>
        <begin position="1"/>
        <end position="23"/>
    </location>
</feature>
<keyword evidence="3" id="KW-1185">Reference proteome</keyword>
<evidence type="ECO:0000313" key="3">
    <source>
        <dbReference type="Proteomes" id="UP000662931"/>
    </source>
</evidence>
<dbReference type="EMBL" id="CP064813">
    <property type="protein sequence ID" value="QPG75269.1"/>
    <property type="molecule type" value="Genomic_DNA"/>
</dbReference>
<dbReference type="AlphaFoldDB" id="A0A875S6B1"/>
<dbReference type="OrthoDB" id="4089008at2759"/>
<feature type="compositionally biased region" description="Basic and acidic residues" evidence="1">
    <location>
        <begin position="120"/>
        <end position="131"/>
    </location>
</feature>
<dbReference type="RefSeq" id="XP_038778834.1">
    <property type="nucleotide sequence ID" value="XM_038922906.1"/>
</dbReference>
<reference evidence="2" key="1">
    <citation type="submission" date="2020-10" db="EMBL/GenBank/DDBJ databases">
        <authorList>
            <person name="Roach M.J.R."/>
        </authorList>
    </citation>
    <scope>NUCLEOTIDE SEQUENCE</scope>
    <source>
        <strain evidence="2">CBS 1945</strain>
    </source>
</reference>
<dbReference type="GeneID" id="62196020"/>
<protein>
    <submittedName>
        <fullName evidence="2">Uncharacterized protein</fullName>
    </submittedName>
</protein>
<proteinExistence type="predicted"/>
<dbReference type="Pfam" id="PF04001">
    <property type="entry name" value="Vhr1"/>
    <property type="match status" value="1"/>
</dbReference>
<feature type="region of interest" description="Disordered" evidence="1">
    <location>
        <begin position="110"/>
        <end position="131"/>
    </location>
</feature>
<gene>
    <name evidence="2" type="ORF">FOA43_002619</name>
</gene>
<dbReference type="KEGG" id="bnn:FOA43_002619"/>
<name>A0A875S6B1_EENNA</name>
<organism evidence="2 3">
    <name type="scientific">Eeniella nana</name>
    <name type="common">Yeast</name>
    <name type="synonym">Brettanomyces nanus</name>
    <dbReference type="NCBI Taxonomy" id="13502"/>
    <lineage>
        <taxon>Eukaryota</taxon>
        <taxon>Fungi</taxon>
        <taxon>Dikarya</taxon>
        <taxon>Ascomycota</taxon>
        <taxon>Saccharomycotina</taxon>
        <taxon>Pichiomycetes</taxon>
        <taxon>Pichiales</taxon>
        <taxon>Pichiaceae</taxon>
        <taxon>Brettanomyces</taxon>
    </lineage>
</organism>
<sequence>MAMNTTANNTVSPSTSNNSARYNLSNGATSIIRRRLHFIDEAAWKKFTTRRLQLVESLSLSSKKASEQDDQISLCALTLMSEFAFPEDTLPEFDKLVRLAIQSVRRNKKRSEKRLASKLQQEEQRRKKHKIDEHNEGSKFLATILYEENGDSKQLQRPTMPQPFIKRSPSFRYIGSGHSSPNGAVTSQLNSMTANSPVMQEESGISRLAITSLVAPVIQDQARLPSIRKLNLNPEFTDAAKKILNQIKRSKTCYEFSCVVGPHNTGVNKSYDLLDEVGSSCITSAVLFTLEKWFDHLILDSSSYIKLRLKSDMTLSVIIKNLDPNSVEVNRLSDYVASQLFKKLIGGCVKDFGFNSVLYPLCDIFRGVVLKDYPLVSKESKIQQWMLEQQNANAHSTTSAAMPPFTDLSTAASKSLFYSSSIPTLAPTPSPSAAPSSALAPASGLPFILNTPSRRISLPPLGNQLTSVIIKFNHQELKFFYSSQTNAPPTLLELVSNSKSAFGVIDHARILKIRNNGTGRIINNDFELEKLFRITRDRIDLELVFSTRHDYLNLNYEKEKPEDHMNGITSPTLSKLTPSISSKSTLMNFQRLL</sequence>
<dbReference type="Proteomes" id="UP000662931">
    <property type="component" value="Chromosome 2"/>
</dbReference>
<dbReference type="InterPro" id="IPR007147">
    <property type="entry name" value="TF_Vhr"/>
</dbReference>
<evidence type="ECO:0000256" key="1">
    <source>
        <dbReference type="SAM" id="MobiDB-lite"/>
    </source>
</evidence>